<name>A0ABS0F4H0_9BACL</name>
<feature type="domain" description="CN hydrolase" evidence="3">
    <location>
        <begin position="12"/>
        <end position="248"/>
    </location>
</feature>
<reference evidence="4 5" key="1">
    <citation type="submission" date="2020-11" db="EMBL/GenBank/DDBJ databases">
        <title>Genomic insight of Alicyclobacillus mali FL 18 reveals a new arsenic-resistant strain, with potential in environmental biotechnology.</title>
        <authorList>
            <person name="Fiorentino G."/>
            <person name="Gallo G."/>
            <person name="Aulitto M."/>
        </authorList>
    </citation>
    <scope>NUCLEOTIDE SEQUENCE [LARGE SCALE GENOMIC DNA]</scope>
    <source>
        <strain evidence="4 5">FL 18</strain>
    </source>
</reference>
<dbReference type="Proteomes" id="UP000642910">
    <property type="component" value="Unassembled WGS sequence"/>
</dbReference>
<dbReference type="PROSITE" id="PS50263">
    <property type="entry name" value="CN_HYDROLASE"/>
    <property type="match status" value="1"/>
</dbReference>
<gene>
    <name evidence="4" type="ORF">IW967_09865</name>
</gene>
<dbReference type="InterPro" id="IPR036526">
    <property type="entry name" value="C-N_Hydrolase_sf"/>
</dbReference>
<dbReference type="PANTHER" id="PTHR43674:SF2">
    <property type="entry name" value="BETA-UREIDOPROPIONASE"/>
    <property type="match status" value="1"/>
</dbReference>
<dbReference type="InterPro" id="IPR044083">
    <property type="entry name" value="RamA-like"/>
</dbReference>
<dbReference type="InterPro" id="IPR001110">
    <property type="entry name" value="UPF0012_CS"/>
</dbReference>
<dbReference type="SUPFAM" id="SSF56317">
    <property type="entry name" value="Carbon-nitrogen hydrolase"/>
    <property type="match status" value="1"/>
</dbReference>
<evidence type="ECO:0000256" key="2">
    <source>
        <dbReference type="ARBA" id="ARBA00022801"/>
    </source>
</evidence>
<sequence length="266" mass="29248">MKAGAKVVPAAIRVALAQIAIADGDIEANLEKVSQVLGEASAQRADVLLLPEMCLTGLVAGDALVRLAEPADGPLQRAMRDLVRHHGVATAYSYPGRGENGGFHITTEVVDKSGTPIHIYRKIHLFTEENLWYQPGDAIAPFFLWDWPSGVLTCYDLEFPEPARHLALAGCRLLFVNAANMEPYEGVHRTFAVARAMENQMYLVYCNRVGANDRYRYRGNSSVVAPDGTVLLDLGLGAEAVECVDVEWQAIVQARTAYDYLAERRF</sequence>
<dbReference type="CDD" id="cd07576">
    <property type="entry name" value="R-amidase_like"/>
    <property type="match status" value="1"/>
</dbReference>
<evidence type="ECO:0000256" key="1">
    <source>
        <dbReference type="ARBA" id="ARBA00010613"/>
    </source>
</evidence>
<proteinExistence type="inferred from homology"/>
<dbReference type="PANTHER" id="PTHR43674">
    <property type="entry name" value="NITRILASE C965.09-RELATED"/>
    <property type="match status" value="1"/>
</dbReference>
<dbReference type="InterPro" id="IPR003010">
    <property type="entry name" value="C-N_Hydrolase"/>
</dbReference>
<dbReference type="RefSeq" id="WP_082743850.1">
    <property type="nucleotide sequence ID" value="NZ_JADPKZ010000042.1"/>
</dbReference>
<protein>
    <submittedName>
        <fullName evidence="4">Carbon-nitrogen hydrolase family protein</fullName>
    </submittedName>
</protein>
<comment type="similarity">
    <text evidence="1">Belongs to the carbon-nitrogen hydrolase superfamily. NIT1/NIT2 family.</text>
</comment>
<dbReference type="EMBL" id="JADPKZ010000042">
    <property type="protein sequence ID" value="MBF8378164.1"/>
    <property type="molecule type" value="Genomic_DNA"/>
</dbReference>
<keyword evidence="5" id="KW-1185">Reference proteome</keyword>
<dbReference type="PROSITE" id="PS01227">
    <property type="entry name" value="UPF0012"/>
    <property type="match status" value="1"/>
</dbReference>
<evidence type="ECO:0000259" key="3">
    <source>
        <dbReference type="PROSITE" id="PS50263"/>
    </source>
</evidence>
<dbReference type="Gene3D" id="3.60.110.10">
    <property type="entry name" value="Carbon-nitrogen hydrolase"/>
    <property type="match status" value="1"/>
</dbReference>
<keyword evidence="2 4" id="KW-0378">Hydrolase</keyword>
<dbReference type="Pfam" id="PF00795">
    <property type="entry name" value="CN_hydrolase"/>
    <property type="match status" value="1"/>
</dbReference>
<dbReference type="GO" id="GO:0016787">
    <property type="term" value="F:hydrolase activity"/>
    <property type="evidence" value="ECO:0007669"/>
    <property type="project" value="UniProtKB-KW"/>
</dbReference>
<accession>A0ABS0F4H0</accession>
<evidence type="ECO:0000313" key="4">
    <source>
        <dbReference type="EMBL" id="MBF8378164.1"/>
    </source>
</evidence>
<evidence type="ECO:0000313" key="5">
    <source>
        <dbReference type="Proteomes" id="UP000642910"/>
    </source>
</evidence>
<comment type="caution">
    <text evidence="4">The sequence shown here is derived from an EMBL/GenBank/DDBJ whole genome shotgun (WGS) entry which is preliminary data.</text>
</comment>
<organism evidence="4 5">
    <name type="scientific">Alicyclobacillus mali</name>
    <name type="common">ex Roth et al. 2021</name>
    <dbReference type="NCBI Taxonomy" id="1123961"/>
    <lineage>
        <taxon>Bacteria</taxon>
        <taxon>Bacillati</taxon>
        <taxon>Bacillota</taxon>
        <taxon>Bacilli</taxon>
        <taxon>Bacillales</taxon>
        <taxon>Alicyclobacillaceae</taxon>
        <taxon>Alicyclobacillus</taxon>
    </lineage>
</organism>
<dbReference type="InterPro" id="IPR050345">
    <property type="entry name" value="Aliph_Amidase/BUP"/>
</dbReference>